<organism evidence="10 11">
    <name type="scientific">Heterotrigona itama</name>
    <dbReference type="NCBI Taxonomy" id="395501"/>
    <lineage>
        <taxon>Eukaryota</taxon>
        <taxon>Metazoa</taxon>
        <taxon>Ecdysozoa</taxon>
        <taxon>Arthropoda</taxon>
        <taxon>Hexapoda</taxon>
        <taxon>Insecta</taxon>
        <taxon>Pterygota</taxon>
        <taxon>Neoptera</taxon>
        <taxon>Endopterygota</taxon>
        <taxon>Hymenoptera</taxon>
        <taxon>Apocrita</taxon>
        <taxon>Aculeata</taxon>
        <taxon>Apoidea</taxon>
        <taxon>Anthophila</taxon>
        <taxon>Apidae</taxon>
        <taxon>Heterotrigona</taxon>
    </lineage>
</organism>
<evidence type="ECO:0000259" key="9">
    <source>
        <dbReference type="Pfam" id="PF03167"/>
    </source>
</evidence>
<comment type="caution">
    <text evidence="10">The sequence shown here is derived from an EMBL/GenBank/DDBJ whole genome shotgun (WGS) entry which is preliminary data.</text>
</comment>
<dbReference type="OrthoDB" id="408702at2759"/>
<accession>A0A6V7H3R5</accession>
<keyword evidence="11" id="KW-1185">Reference proteome</keyword>
<evidence type="ECO:0000313" key="10">
    <source>
        <dbReference type="EMBL" id="CAD1473649.1"/>
    </source>
</evidence>
<dbReference type="PANTHER" id="PTHR13235:SF2">
    <property type="entry name" value="SINGLE-STRAND SELECTIVE MONOFUNCTIONAL URACIL DNA GLYCOSYLASE"/>
    <property type="match status" value="1"/>
</dbReference>
<dbReference type="GO" id="GO:0006284">
    <property type="term" value="P:base-excision repair"/>
    <property type="evidence" value="ECO:0007669"/>
    <property type="project" value="InterPro"/>
</dbReference>
<reference evidence="10" key="1">
    <citation type="submission" date="2020-07" db="EMBL/GenBank/DDBJ databases">
        <authorList>
            <person name="Nazaruddin N."/>
        </authorList>
    </citation>
    <scope>NUCLEOTIDE SEQUENCE</scope>
</reference>
<dbReference type="GO" id="GO:0005634">
    <property type="term" value="C:nucleus"/>
    <property type="evidence" value="ECO:0007669"/>
    <property type="project" value="UniProtKB-SubCell"/>
</dbReference>
<keyword evidence="5" id="KW-0238">DNA-binding</keyword>
<dbReference type="GO" id="GO:0003677">
    <property type="term" value="F:DNA binding"/>
    <property type="evidence" value="ECO:0007669"/>
    <property type="project" value="UniProtKB-KW"/>
</dbReference>
<evidence type="ECO:0000313" key="11">
    <source>
        <dbReference type="Proteomes" id="UP000752696"/>
    </source>
</evidence>
<keyword evidence="6" id="KW-0234">DNA repair</keyword>
<name>A0A6V7H3R5_9HYME</name>
<dbReference type="InterPro" id="IPR039134">
    <property type="entry name" value="SMUG1"/>
</dbReference>
<evidence type="ECO:0000256" key="2">
    <source>
        <dbReference type="ARBA" id="ARBA00007889"/>
    </source>
</evidence>
<feature type="region of interest" description="Disordered" evidence="8">
    <location>
        <begin position="1"/>
        <end position="26"/>
    </location>
</feature>
<keyword evidence="7" id="KW-0539">Nucleus</keyword>
<evidence type="ECO:0000256" key="8">
    <source>
        <dbReference type="SAM" id="MobiDB-lite"/>
    </source>
</evidence>
<keyword evidence="3" id="KW-0227">DNA damage</keyword>
<dbReference type="InterPro" id="IPR036895">
    <property type="entry name" value="Uracil-DNA_glycosylase-like_sf"/>
</dbReference>
<evidence type="ECO:0000256" key="4">
    <source>
        <dbReference type="ARBA" id="ARBA00022801"/>
    </source>
</evidence>
<feature type="non-terminal residue" evidence="10">
    <location>
        <position position="1"/>
    </location>
</feature>
<evidence type="ECO:0000256" key="1">
    <source>
        <dbReference type="ARBA" id="ARBA00004123"/>
    </source>
</evidence>
<dbReference type="Pfam" id="PF03167">
    <property type="entry name" value="UDG"/>
    <property type="match status" value="1"/>
</dbReference>
<sequence length="262" mass="29457">KVKARRDSDSVNINPKRMKLEDEDDLDKENDSIVTSDVSLENVSQQLLSLEQNLVIEVGKITFRSPVEYVYNPLEYAFNIHTMYVEKYCKTAKKILFLGMNPGPWGMVQTGVPFGEINMVRDWLKISGPVGKPAKEQPSRKVTGFQCTRSEVSGKRLWGLFQELCKSPEKFFKHAYGPEVETLHAACDKALEKIINILKVGIVIGIGGYAGKRAQLVVQASKLPVKVLCLPHPSPRAVNNKNWSEKATQKLSEFGLLKYFTV</sequence>
<evidence type="ECO:0000256" key="7">
    <source>
        <dbReference type="ARBA" id="ARBA00023242"/>
    </source>
</evidence>
<gene>
    <name evidence="10" type="ORF">MHI_LOCUS402920</name>
</gene>
<protein>
    <recommendedName>
        <fullName evidence="9">Uracil-DNA glycosylase-like domain-containing protein</fullName>
    </recommendedName>
</protein>
<dbReference type="SUPFAM" id="SSF52141">
    <property type="entry name" value="Uracil-DNA glycosylase-like"/>
    <property type="match status" value="1"/>
</dbReference>
<dbReference type="InterPro" id="IPR005122">
    <property type="entry name" value="Uracil-DNA_glycosylase-like"/>
</dbReference>
<proteinExistence type="inferred from homology"/>
<dbReference type="GO" id="GO:0017065">
    <property type="term" value="F:single-strand selective uracil DNA N-glycosylase activity"/>
    <property type="evidence" value="ECO:0007669"/>
    <property type="project" value="InterPro"/>
</dbReference>
<evidence type="ECO:0000256" key="6">
    <source>
        <dbReference type="ARBA" id="ARBA00023204"/>
    </source>
</evidence>
<dbReference type="Proteomes" id="UP000752696">
    <property type="component" value="Unassembled WGS sequence"/>
</dbReference>
<dbReference type="EMBL" id="CAJDYZ010006764">
    <property type="protein sequence ID" value="CAD1473649.1"/>
    <property type="molecule type" value="Genomic_DNA"/>
</dbReference>
<dbReference type="PANTHER" id="PTHR13235">
    <property type="entry name" value="SINGLE-STRAND SELECTIVE MONOFUNCTIONAL URACIL DNA GLYCOSYLASE"/>
    <property type="match status" value="1"/>
</dbReference>
<comment type="subcellular location">
    <subcellularLocation>
        <location evidence="1">Nucleus</location>
    </subcellularLocation>
</comment>
<evidence type="ECO:0000256" key="3">
    <source>
        <dbReference type="ARBA" id="ARBA00022763"/>
    </source>
</evidence>
<evidence type="ECO:0000256" key="5">
    <source>
        <dbReference type="ARBA" id="ARBA00023125"/>
    </source>
</evidence>
<dbReference type="GO" id="GO:0000703">
    <property type="term" value="F:oxidized pyrimidine nucleobase lesion DNA N-glycosylase activity"/>
    <property type="evidence" value="ECO:0007669"/>
    <property type="project" value="TreeGrafter"/>
</dbReference>
<dbReference type="CDD" id="cd19374">
    <property type="entry name" value="UDG-F3_SMUG1-like"/>
    <property type="match status" value="1"/>
</dbReference>
<feature type="domain" description="Uracil-DNA glycosylase-like" evidence="9">
    <location>
        <begin position="87"/>
        <end position="246"/>
    </location>
</feature>
<keyword evidence="4" id="KW-0378">Hydrolase</keyword>
<dbReference type="AlphaFoldDB" id="A0A6V7H3R5"/>
<comment type="similarity">
    <text evidence="2">Belongs to the uracil-DNA glycosylase (UDG) superfamily. SMUG1 family.</text>
</comment>
<dbReference type="Gene3D" id="3.40.470.10">
    <property type="entry name" value="Uracil-DNA glycosylase-like domain"/>
    <property type="match status" value="2"/>
</dbReference>